<sequence>MAKILIVEDDPLMARLYEKVFKFEGYEVDVALNGREGLDKVHAGKPTIIVLDIMMPEMNGLEVLDKLKADPDTKTIPVVVLTNLAGGQDVEAALTKGAVKYIVKSEYEPKAIANMIKEILAGYTRNEVPQVASA</sequence>
<dbReference type="SMART" id="SM00448">
    <property type="entry name" value="REC"/>
    <property type="match status" value="1"/>
</dbReference>
<dbReference type="Proteomes" id="UP000176741">
    <property type="component" value="Unassembled WGS sequence"/>
</dbReference>
<feature type="domain" description="Response regulatory" evidence="3">
    <location>
        <begin position="3"/>
        <end position="119"/>
    </location>
</feature>
<dbReference type="AlphaFoldDB" id="A0A1F7XY66"/>
<dbReference type="Pfam" id="PF00072">
    <property type="entry name" value="Response_reg"/>
    <property type="match status" value="1"/>
</dbReference>
<organism evidence="4 5">
    <name type="scientific">Candidatus Woesebacteria bacterium RIFCSPHIGHO2_01_FULL_38_26b</name>
    <dbReference type="NCBI Taxonomy" id="1802491"/>
    <lineage>
        <taxon>Bacteria</taxon>
        <taxon>Candidatus Woeseibacteriota</taxon>
    </lineage>
</organism>
<proteinExistence type="predicted"/>
<protein>
    <recommendedName>
        <fullName evidence="3">Response regulatory domain-containing protein</fullName>
    </recommendedName>
</protein>
<dbReference type="SUPFAM" id="SSF52172">
    <property type="entry name" value="CheY-like"/>
    <property type="match status" value="1"/>
</dbReference>
<comment type="caution">
    <text evidence="4">The sequence shown here is derived from an EMBL/GenBank/DDBJ whole genome shotgun (WGS) entry which is preliminary data.</text>
</comment>
<dbReference type="PROSITE" id="PS50110">
    <property type="entry name" value="RESPONSE_REGULATORY"/>
    <property type="match status" value="1"/>
</dbReference>
<dbReference type="PANTHER" id="PTHR44591:SF3">
    <property type="entry name" value="RESPONSE REGULATORY DOMAIN-CONTAINING PROTEIN"/>
    <property type="match status" value="1"/>
</dbReference>
<dbReference type="EMBL" id="MGGD01000049">
    <property type="protein sequence ID" value="OGM19962.1"/>
    <property type="molecule type" value="Genomic_DNA"/>
</dbReference>
<feature type="modified residue" description="4-aspartylphosphate" evidence="2">
    <location>
        <position position="52"/>
    </location>
</feature>
<evidence type="ECO:0000256" key="2">
    <source>
        <dbReference type="PROSITE-ProRule" id="PRU00169"/>
    </source>
</evidence>
<dbReference type="GO" id="GO:0000160">
    <property type="term" value="P:phosphorelay signal transduction system"/>
    <property type="evidence" value="ECO:0007669"/>
    <property type="project" value="InterPro"/>
</dbReference>
<gene>
    <name evidence="4" type="ORF">A2771_03115</name>
</gene>
<reference evidence="4 5" key="1">
    <citation type="journal article" date="2016" name="Nat. Commun.">
        <title>Thousands of microbial genomes shed light on interconnected biogeochemical processes in an aquifer system.</title>
        <authorList>
            <person name="Anantharaman K."/>
            <person name="Brown C.T."/>
            <person name="Hug L.A."/>
            <person name="Sharon I."/>
            <person name="Castelle C.J."/>
            <person name="Probst A.J."/>
            <person name="Thomas B.C."/>
            <person name="Singh A."/>
            <person name="Wilkins M.J."/>
            <person name="Karaoz U."/>
            <person name="Brodie E.L."/>
            <person name="Williams K.H."/>
            <person name="Hubbard S.S."/>
            <person name="Banfield J.F."/>
        </authorList>
    </citation>
    <scope>NUCLEOTIDE SEQUENCE [LARGE SCALE GENOMIC DNA]</scope>
</reference>
<keyword evidence="1 2" id="KW-0597">Phosphoprotein</keyword>
<accession>A0A1F7XY66</accession>
<dbReference type="Gene3D" id="3.40.50.2300">
    <property type="match status" value="1"/>
</dbReference>
<name>A0A1F7XY66_9BACT</name>
<evidence type="ECO:0000313" key="4">
    <source>
        <dbReference type="EMBL" id="OGM19962.1"/>
    </source>
</evidence>
<dbReference type="PANTHER" id="PTHR44591">
    <property type="entry name" value="STRESS RESPONSE REGULATOR PROTEIN 1"/>
    <property type="match status" value="1"/>
</dbReference>
<dbReference type="InterPro" id="IPR050595">
    <property type="entry name" value="Bact_response_regulator"/>
</dbReference>
<evidence type="ECO:0000313" key="5">
    <source>
        <dbReference type="Proteomes" id="UP000176741"/>
    </source>
</evidence>
<dbReference type="InterPro" id="IPR001789">
    <property type="entry name" value="Sig_transdc_resp-reg_receiver"/>
</dbReference>
<dbReference type="InterPro" id="IPR011006">
    <property type="entry name" value="CheY-like_superfamily"/>
</dbReference>
<evidence type="ECO:0000259" key="3">
    <source>
        <dbReference type="PROSITE" id="PS50110"/>
    </source>
</evidence>
<evidence type="ECO:0000256" key="1">
    <source>
        <dbReference type="ARBA" id="ARBA00022553"/>
    </source>
</evidence>